<proteinExistence type="predicted"/>
<protein>
    <submittedName>
        <fullName evidence="1">Uncharacterized protein</fullName>
    </submittedName>
</protein>
<accession>A0A2P2P1W4</accession>
<dbReference type="AlphaFoldDB" id="A0A2P2P1W4"/>
<sequence length="20" mass="2307">MLIVFLSFCSILVITHLMLI</sequence>
<organism evidence="1">
    <name type="scientific">Rhizophora mucronata</name>
    <name type="common">Asiatic mangrove</name>
    <dbReference type="NCBI Taxonomy" id="61149"/>
    <lineage>
        <taxon>Eukaryota</taxon>
        <taxon>Viridiplantae</taxon>
        <taxon>Streptophyta</taxon>
        <taxon>Embryophyta</taxon>
        <taxon>Tracheophyta</taxon>
        <taxon>Spermatophyta</taxon>
        <taxon>Magnoliopsida</taxon>
        <taxon>eudicotyledons</taxon>
        <taxon>Gunneridae</taxon>
        <taxon>Pentapetalae</taxon>
        <taxon>rosids</taxon>
        <taxon>fabids</taxon>
        <taxon>Malpighiales</taxon>
        <taxon>Rhizophoraceae</taxon>
        <taxon>Rhizophora</taxon>
    </lineage>
</organism>
<reference evidence="1" key="1">
    <citation type="submission" date="2018-02" db="EMBL/GenBank/DDBJ databases">
        <title>Rhizophora mucronata_Transcriptome.</title>
        <authorList>
            <person name="Meera S.P."/>
            <person name="Sreeshan A."/>
            <person name="Augustine A."/>
        </authorList>
    </citation>
    <scope>NUCLEOTIDE SEQUENCE</scope>
    <source>
        <tissue evidence="1">Leaf</tissue>
    </source>
</reference>
<evidence type="ECO:0000313" key="1">
    <source>
        <dbReference type="EMBL" id="MBX48659.1"/>
    </source>
</evidence>
<name>A0A2P2P1W4_RHIMU</name>
<dbReference type="EMBL" id="GGEC01068175">
    <property type="protein sequence ID" value="MBX48659.1"/>
    <property type="molecule type" value="Transcribed_RNA"/>
</dbReference>